<dbReference type="EC" id="2.7.13.3" evidence="2"/>
<dbReference type="OrthoDB" id="8127at2157"/>
<dbReference type="Proteomes" id="UP000011559">
    <property type="component" value="Unassembled WGS sequence"/>
</dbReference>
<dbReference type="Pfam" id="PF13426">
    <property type="entry name" value="PAS_9"/>
    <property type="match status" value="2"/>
</dbReference>
<evidence type="ECO:0000256" key="6">
    <source>
        <dbReference type="ARBA" id="ARBA00023012"/>
    </source>
</evidence>
<comment type="caution">
    <text evidence="12">The sequence shown here is derived from an EMBL/GenBank/DDBJ whole genome shotgun (WGS) entry which is preliminary data.</text>
</comment>
<dbReference type="InterPro" id="IPR005467">
    <property type="entry name" value="His_kinase_dom"/>
</dbReference>
<dbReference type="InterPro" id="IPR035965">
    <property type="entry name" value="PAS-like_dom_sf"/>
</dbReference>
<dbReference type="InterPro" id="IPR050736">
    <property type="entry name" value="Sensor_HK_Regulatory"/>
</dbReference>
<dbReference type="RefSeq" id="WP_008095971.1">
    <property type="nucleotide sequence ID" value="NZ_AOLG01000051.1"/>
</dbReference>
<dbReference type="SMART" id="SM00388">
    <property type="entry name" value="HisKA"/>
    <property type="match status" value="1"/>
</dbReference>
<dbReference type="CDD" id="cd00082">
    <property type="entry name" value="HisKA"/>
    <property type="match status" value="1"/>
</dbReference>
<evidence type="ECO:0000259" key="10">
    <source>
        <dbReference type="PROSITE" id="PS50112"/>
    </source>
</evidence>
<feature type="domain" description="PAC" evidence="11">
    <location>
        <begin position="337"/>
        <end position="390"/>
    </location>
</feature>
<keyword evidence="13" id="KW-1185">Reference proteome</keyword>
<dbReference type="Pfam" id="PF00072">
    <property type="entry name" value="Response_reg"/>
    <property type="match status" value="1"/>
</dbReference>
<dbReference type="InterPro" id="IPR036890">
    <property type="entry name" value="HATPase_C_sf"/>
</dbReference>
<dbReference type="CDD" id="cd00156">
    <property type="entry name" value="REC"/>
    <property type="match status" value="1"/>
</dbReference>
<evidence type="ECO:0000313" key="13">
    <source>
        <dbReference type="Proteomes" id="UP000011559"/>
    </source>
</evidence>
<dbReference type="Pfam" id="PF08448">
    <property type="entry name" value="PAS_4"/>
    <property type="match status" value="1"/>
</dbReference>
<comment type="catalytic activity">
    <reaction evidence="1">
        <text>ATP + protein L-histidine = ADP + protein N-phospho-L-histidine.</text>
        <dbReference type="EC" id="2.7.13.3"/>
    </reaction>
</comment>
<dbReference type="PATRIC" id="fig|1227461.3.peg.3028"/>
<keyword evidence="3 7" id="KW-0597">Phosphoprotein</keyword>
<feature type="domain" description="PAC" evidence="11">
    <location>
        <begin position="463"/>
        <end position="513"/>
    </location>
</feature>
<dbReference type="SMART" id="SM00448">
    <property type="entry name" value="REC"/>
    <property type="match status" value="1"/>
</dbReference>
<organism evidence="12 13">
    <name type="scientific">Haloferax prahovense (strain DSM 18310 / JCM 13924 / TL6)</name>
    <dbReference type="NCBI Taxonomy" id="1227461"/>
    <lineage>
        <taxon>Archaea</taxon>
        <taxon>Methanobacteriati</taxon>
        <taxon>Methanobacteriota</taxon>
        <taxon>Stenosarchaea group</taxon>
        <taxon>Halobacteria</taxon>
        <taxon>Halobacteriales</taxon>
        <taxon>Haloferacaceae</taxon>
        <taxon>Haloferax</taxon>
    </lineage>
</organism>
<dbReference type="SMART" id="SM00086">
    <property type="entry name" value="PAC"/>
    <property type="match status" value="2"/>
</dbReference>
<dbReference type="Gene3D" id="1.10.287.130">
    <property type="match status" value="1"/>
</dbReference>
<reference evidence="12 13" key="1">
    <citation type="journal article" date="2014" name="PLoS Genet.">
        <title>Phylogenetically driven sequencing of extremely halophilic archaea reveals strategies for static and dynamic osmo-response.</title>
        <authorList>
            <person name="Becker E.A."/>
            <person name="Seitzer P.M."/>
            <person name="Tritt A."/>
            <person name="Larsen D."/>
            <person name="Krusor M."/>
            <person name="Yao A.I."/>
            <person name="Wu D."/>
            <person name="Madern D."/>
            <person name="Eisen J.A."/>
            <person name="Darling A.E."/>
            <person name="Facciotti M.T."/>
        </authorList>
    </citation>
    <scope>NUCLEOTIDE SEQUENCE [LARGE SCALE GENOMIC DNA]</scope>
    <source>
        <strain evidence="13">DSM 18310 / JCM 13924 / TL6</strain>
    </source>
</reference>
<evidence type="ECO:0000256" key="5">
    <source>
        <dbReference type="ARBA" id="ARBA00022777"/>
    </source>
</evidence>
<dbReference type="InterPro" id="IPR003661">
    <property type="entry name" value="HisK_dim/P_dom"/>
</dbReference>
<keyword evidence="5" id="KW-0418">Kinase</keyword>
<evidence type="ECO:0000259" key="9">
    <source>
        <dbReference type="PROSITE" id="PS50110"/>
    </source>
</evidence>
<dbReference type="InterPro" id="IPR013656">
    <property type="entry name" value="PAS_4"/>
</dbReference>
<dbReference type="SUPFAM" id="SSF52172">
    <property type="entry name" value="CheY-like"/>
    <property type="match status" value="1"/>
</dbReference>
<dbReference type="SUPFAM" id="SSF47384">
    <property type="entry name" value="Homodimeric domain of signal transducing histidine kinase"/>
    <property type="match status" value="1"/>
</dbReference>
<dbReference type="InterPro" id="IPR003594">
    <property type="entry name" value="HATPase_dom"/>
</dbReference>
<feature type="domain" description="PAS" evidence="10">
    <location>
        <begin position="147"/>
        <end position="201"/>
    </location>
</feature>
<evidence type="ECO:0000259" key="8">
    <source>
        <dbReference type="PROSITE" id="PS50109"/>
    </source>
</evidence>
<dbReference type="GO" id="GO:0000155">
    <property type="term" value="F:phosphorelay sensor kinase activity"/>
    <property type="evidence" value="ECO:0007669"/>
    <property type="project" value="InterPro"/>
</dbReference>
<evidence type="ECO:0000256" key="7">
    <source>
        <dbReference type="PROSITE-ProRule" id="PRU00169"/>
    </source>
</evidence>
<gene>
    <name evidence="12" type="ORF">C457_15477</name>
</gene>
<feature type="domain" description="PAS" evidence="10">
    <location>
        <begin position="391"/>
        <end position="441"/>
    </location>
</feature>
<dbReference type="Gene3D" id="3.30.450.20">
    <property type="entry name" value="PAS domain"/>
    <property type="match status" value="3"/>
</dbReference>
<dbReference type="PRINTS" id="PR00344">
    <property type="entry name" value="BCTRLSENSOR"/>
</dbReference>
<feature type="modified residue" description="4-aspartylphosphate" evidence="7">
    <location>
        <position position="71"/>
    </location>
</feature>
<dbReference type="Gene3D" id="3.30.565.10">
    <property type="entry name" value="Histidine kinase-like ATPase, C-terminal domain"/>
    <property type="match status" value="1"/>
</dbReference>
<dbReference type="PANTHER" id="PTHR43711">
    <property type="entry name" value="TWO-COMPONENT HISTIDINE KINASE"/>
    <property type="match status" value="1"/>
</dbReference>
<keyword evidence="4" id="KW-0808">Transferase</keyword>
<dbReference type="AlphaFoldDB" id="M0G333"/>
<dbReference type="Pfam" id="PF02518">
    <property type="entry name" value="HATPase_c"/>
    <property type="match status" value="1"/>
</dbReference>
<evidence type="ECO:0000256" key="2">
    <source>
        <dbReference type="ARBA" id="ARBA00012438"/>
    </source>
</evidence>
<evidence type="ECO:0000256" key="3">
    <source>
        <dbReference type="ARBA" id="ARBA00022553"/>
    </source>
</evidence>
<evidence type="ECO:0000259" key="11">
    <source>
        <dbReference type="PROSITE" id="PS50113"/>
    </source>
</evidence>
<evidence type="ECO:0000256" key="4">
    <source>
        <dbReference type="ARBA" id="ARBA00022679"/>
    </source>
</evidence>
<dbReference type="SUPFAM" id="SSF55874">
    <property type="entry name" value="ATPase domain of HSP90 chaperone/DNA topoisomerase II/histidine kinase"/>
    <property type="match status" value="1"/>
</dbReference>
<name>M0G333_HALPT</name>
<dbReference type="Gene3D" id="3.40.50.2300">
    <property type="match status" value="1"/>
</dbReference>
<dbReference type="InterPro" id="IPR004358">
    <property type="entry name" value="Sig_transdc_His_kin-like_C"/>
</dbReference>
<evidence type="ECO:0000313" key="12">
    <source>
        <dbReference type="EMBL" id="ELZ65972.1"/>
    </source>
</evidence>
<dbReference type="SMART" id="SM00091">
    <property type="entry name" value="PAS"/>
    <property type="match status" value="3"/>
</dbReference>
<dbReference type="PANTHER" id="PTHR43711:SF1">
    <property type="entry name" value="HISTIDINE KINASE 1"/>
    <property type="match status" value="1"/>
</dbReference>
<dbReference type="InterPro" id="IPR000700">
    <property type="entry name" value="PAS-assoc_C"/>
</dbReference>
<evidence type="ECO:0000256" key="1">
    <source>
        <dbReference type="ARBA" id="ARBA00000085"/>
    </source>
</evidence>
<dbReference type="SMART" id="SM00387">
    <property type="entry name" value="HATPase_c"/>
    <property type="match status" value="1"/>
</dbReference>
<dbReference type="Pfam" id="PF00512">
    <property type="entry name" value="HisKA"/>
    <property type="match status" value="1"/>
</dbReference>
<dbReference type="InterPro" id="IPR001789">
    <property type="entry name" value="Sig_transdc_resp-reg_receiver"/>
</dbReference>
<dbReference type="InterPro" id="IPR036097">
    <property type="entry name" value="HisK_dim/P_sf"/>
</dbReference>
<dbReference type="InterPro" id="IPR000014">
    <property type="entry name" value="PAS"/>
</dbReference>
<sequence>MDSLRDTPRSLSESSPIDVLHVDDDPEFSALVAAALEREREHITVHTETDPRVAVDRVRRDDPTFDCVVCDYDMPDLDGLDVLASVRDEYPELPVILFTANGSEEVASEAISAGVTDYLRKGDDTSRYQLLANRVENAVERVRASRDSDRGLAAIENATDAVCILGDDGVIEYANAACTELFGYERAELLGRHWEAFYPDDDGQAVSDSVLPEAREGQSSGQSSLVRKDGDLVDVEHTLTYAADGSLIWTLSRVSKRDRLETKLSRRERAIDEAPIGVVLTDPDQADNPIVYVNDEFTDITGYSRDEAVGRNCRFLQGEETDEAAVAELRAAVDEREPVTTELLNYRKDGTEFWNRVRIAPIFDGGSVDLFVGFQDDITPRKTYERLLRSNTARLEALFEHSPDLVVVHKADGTIQDVNQRMCEELGYTDADLVGKTIWDLDPTSEPDRSKSFWADLPANEPRRFEGALERRDGTTFPTEVHLIELSVDGEDLFVAMIRDISEQKEREAELVEQNERLDRFTSVVSHDLRNPLQVAMGRLEMLQDDCDSDHLDDIDRALDRMDDLISDLLILAHNGNDAMEVEPVGLADLARACWPDGATLTVETDAVVDADRDQLQQLLENLFRNSVEHGSGDGDVTVTLGETDRGFFVEDTGQGIPESDRDTVFEAGYTTSSEGTGFGLNIVSQVAAAHGWEVRVSEGTDGGARFEFRVD</sequence>
<dbReference type="SUPFAM" id="SSF55785">
    <property type="entry name" value="PYP-like sensor domain (PAS domain)"/>
    <property type="match status" value="3"/>
</dbReference>
<dbReference type="PROSITE" id="PS50113">
    <property type="entry name" value="PAC"/>
    <property type="match status" value="2"/>
</dbReference>
<proteinExistence type="predicted"/>
<feature type="domain" description="Histidine kinase" evidence="8">
    <location>
        <begin position="524"/>
        <end position="712"/>
    </location>
</feature>
<keyword evidence="6" id="KW-0902">Two-component regulatory system</keyword>
<dbReference type="PROSITE" id="PS50109">
    <property type="entry name" value="HIS_KIN"/>
    <property type="match status" value="1"/>
</dbReference>
<dbReference type="PROSITE" id="PS50112">
    <property type="entry name" value="PAS"/>
    <property type="match status" value="3"/>
</dbReference>
<dbReference type="PROSITE" id="PS50110">
    <property type="entry name" value="RESPONSE_REGULATORY"/>
    <property type="match status" value="1"/>
</dbReference>
<dbReference type="InterPro" id="IPR001610">
    <property type="entry name" value="PAC"/>
</dbReference>
<accession>M0G333</accession>
<dbReference type="InterPro" id="IPR011006">
    <property type="entry name" value="CheY-like_superfamily"/>
</dbReference>
<dbReference type="EMBL" id="AOLG01000051">
    <property type="protein sequence ID" value="ELZ65972.1"/>
    <property type="molecule type" value="Genomic_DNA"/>
</dbReference>
<feature type="domain" description="PAS" evidence="10">
    <location>
        <begin position="263"/>
        <end position="336"/>
    </location>
</feature>
<dbReference type="CDD" id="cd00130">
    <property type="entry name" value="PAS"/>
    <property type="match status" value="3"/>
</dbReference>
<dbReference type="NCBIfam" id="TIGR00229">
    <property type="entry name" value="sensory_box"/>
    <property type="match status" value="3"/>
</dbReference>
<feature type="domain" description="Response regulatory" evidence="9">
    <location>
        <begin position="18"/>
        <end position="136"/>
    </location>
</feature>
<protein>
    <recommendedName>
        <fullName evidence="2">histidine kinase</fullName>
        <ecNumber evidence="2">2.7.13.3</ecNumber>
    </recommendedName>
</protein>